<dbReference type="AlphaFoldDB" id="A0AAX3W2U6"/>
<evidence type="ECO:0000313" key="3">
    <source>
        <dbReference type="Proteomes" id="UP001223261"/>
    </source>
</evidence>
<feature type="transmembrane region" description="Helical" evidence="1">
    <location>
        <begin position="7"/>
        <end position="27"/>
    </location>
</feature>
<organism evidence="2 3">
    <name type="scientific">Mammaliicoccus lentus</name>
    <name type="common">Staphylococcus lentus</name>
    <dbReference type="NCBI Taxonomy" id="42858"/>
    <lineage>
        <taxon>Bacteria</taxon>
        <taxon>Bacillati</taxon>
        <taxon>Bacillota</taxon>
        <taxon>Bacilli</taxon>
        <taxon>Bacillales</taxon>
        <taxon>Staphylococcaceae</taxon>
        <taxon>Mammaliicoccus</taxon>
    </lineage>
</organism>
<evidence type="ECO:0000256" key="1">
    <source>
        <dbReference type="SAM" id="Phobius"/>
    </source>
</evidence>
<reference evidence="2" key="1">
    <citation type="journal article" date="2023" name="Antibiotics">
        <title>Prevalence and Molecular Characterization of Methicillin-Resistant Staphylococci (MRS) and Mammaliicocci (MRM) in Dromedary Camels from Algeria: First Detection of SCCmec-mecC Hybrid in Methicillin-Resistant Mammaliicoccus lentus.</title>
        <authorList>
            <person name="Belhout C."/>
            <person name="Boyen F."/>
            <person name="Vereecke N."/>
            <person name="Theuns S."/>
            <person name="Taibi N."/>
            <person name="Stegger M."/>
            <person name="de la Fe-Rodriguez P.Y."/>
            <person name="Bouayad L."/>
            <person name="Elgroud R."/>
            <person name="Butaye P."/>
        </authorList>
    </citation>
    <scope>NUCLEOTIDE SEQUENCE</scope>
    <source>
        <strain evidence="2">7048</strain>
    </source>
</reference>
<evidence type="ECO:0000313" key="2">
    <source>
        <dbReference type="EMBL" id="WHI59697.1"/>
    </source>
</evidence>
<dbReference type="EMBL" id="CP118848">
    <property type="protein sequence ID" value="WHI59697.1"/>
    <property type="molecule type" value="Genomic_DNA"/>
</dbReference>
<feature type="transmembrane region" description="Helical" evidence="1">
    <location>
        <begin position="47"/>
        <end position="66"/>
    </location>
</feature>
<protein>
    <submittedName>
        <fullName evidence="2">Uncharacterized protein</fullName>
    </submittedName>
</protein>
<dbReference type="Proteomes" id="UP001223261">
    <property type="component" value="Chromosome"/>
</dbReference>
<accession>A0AAX3W2U6</accession>
<proteinExistence type="predicted"/>
<dbReference type="RefSeq" id="WP_282862015.1">
    <property type="nucleotide sequence ID" value="NZ_CP118848.1"/>
</dbReference>
<dbReference type="GeneID" id="99675555"/>
<keyword evidence="1" id="KW-0812">Transmembrane</keyword>
<name>A0AAX3W2U6_MAMLE</name>
<sequence length="76" mass="8922">MIKLIDNVLQSTASILLLLLLSRFIIYSSNNLFNTHISWFYLEKLPYSFVVVTVLFIICTVFHSVIEENVQKEKNR</sequence>
<gene>
    <name evidence="2" type="ORF">PYH69_13425</name>
</gene>
<keyword evidence="1" id="KW-0472">Membrane</keyword>
<keyword evidence="1" id="KW-1133">Transmembrane helix</keyword>